<organism evidence="2 3">
    <name type="scientific">Penicillium steckii</name>
    <dbReference type="NCBI Taxonomy" id="303698"/>
    <lineage>
        <taxon>Eukaryota</taxon>
        <taxon>Fungi</taxon>
        <taxon>Dikarya</taxon>
        <taxon>Ascomycota</taxon>
        <taxon>Pezizomycotina</taxon>
        <taxon>Eurotiomycetes</taxon>
        <taxon>Eurotiomycetidae</taxon>
        <taxon>Eurotiales</taxon>
        <taxon>Aspergillaceae</taxon>
        <taxon>Penicillium</taxon>
    </lineage>
</organism>
<protein>
    <submittedName>
        <fullName evidence="2">Uncharacterized protein</fullName>
    </submittedName>
</protein>
<feature type="compositionally biased region" description="Polar residues" evidence="1">
    <location>
        <begin position="345"/>
        <end position="356"/>
    </location>
</feature>
<sequence>MVTAKDHSPAPITVPVIRPTRPSVSDEYASSNGESIDQNVSFRTDSENWGTLRGGNRMLASYTKIPHTGSTDKHGQAAPAALASAGARVPEDMTTTLEPAEIRTMMKEHSTELMRKHGEVFYKTKALKGYLRPAYIWTALERDADGRLYLEQSVLDKYCPLWRIILAYEGNMKRFDDGKPPLHPPEPHHGKSIQGRVLEKQDYHQDDLSGIVKELSLDMKEIRGVLKEMRKFKAHLFEEATPTSSEIDRSCAVSEELITPPPEEEACRSRRNSADSSGPENNDDHASERVARDSNKIVGSTAPPESTKRNRSSDREEHGSPPRPLKGNSKKRRDTGRTHRGGIRDSTNNQTLPDRG</sequence>
<feature type="compositionally biased region" description="Basic and acidic residues" evidence="1">
    <location>
        <begin position="282"/>
        <end position="295"/>
    </location>
</feature>
<feature type="region of interest" description="Disordered" evidence="1">
    <location>
        <begin position="1"/>
        <end position="34"/>
    </location>
</feature>
<name>A0A1V6TFF9_9EURO</name>
<dbReference type="EMBL" id="MLKD01000007">
    <property type="protein sequence ID" value="OQE24293.1"/>
    <property type="molecule type" value="Genomic_DNA"/>
</dbReference>
<comment type="caution">
    <text evidence="2">The sequence shown here is derived from an EMBL/GenBank/DDBJ whole genome shotgun (WGS) entry which is preliminary data.</text>
</comment>
<feature type="compositionally biased region" description="Basic and acidic residues" evidence="1">
    <location>
        <begin position="306"/>
        <end position="320"/>
    </location>
</feature>
<accession>A0A1V6TFF9</accession>
<keyword evidence="3" id="KW-1185">Reference proteome</keyword>
<evidence type="ECO:0000313" key="3">
    <source>
        <dbReference type="Proteomes" id="UP000191285"/>
    </source>
</evidence>
<feature type="region of interest" description="Disordered" evidence="1">
    <location>
        <begin position="240"/>
        <end position="356"/>
    </location>
</feature>
<dbReference type="Proteomes" id="UP000191285">
    <property type="component" value="Unassembled WGS sequence"/>
</dbReference>
<dbReference type="AlphaFoldDB" id="A0A1V6TFF9"/>
<feature type="compositionally biased region" description="Basic residues" evidence="1">
    <location>
        <begin position="328"/>
        <end position="341"/>
    </location>
</feature>
<gene>
    <name evidence="2" type="ORF">PENSTE_c007G09083</name>
</gene>
<proteinExistence type="predicted"/>
<dbReference type="OrthoDB" id="4364926at2759"/>
<evidence type="ECO:0000256" key="1">
    <source>
        <dbReference type="SAM" id="MobiDB-lite"/>
    </source>
</evidence>
<evidence type="ECO:0000313" key="2">
    <source>
        <dbReference type="EMBL" id="OQE24293.1"/>
    </source>
</evidence>
<reference evidence="3" key="1">
    <citation type="journal article" date="2017" name="Nat. Microbiol.">
        <title>Global analysis of biosynthetic gene clusters reveals vast potential of secondary metabolite production in Penicillium species.</title>
        <authorList>
            <person name="Nielsen J.C."/>
            <person name="Grijseels S."/>
            <person name="Prigent S."/>
            <person name="Ji B."/>
            <person name="Dainat J."/>
            <person name="Nielsen K.F."/>
            <person name="Frisvad J.C."/>
            <person name="Workman M."/>
            <person name="Nielsen J."/>
        </authorList>
    </citation>
    <scope>NUCLEOTIDE SEQUENCE [LARGE SCALE GENOMIC DNA]</scope>
    <source>
        <strain evidence="3">IBT 24891</strain>
    </source>
</reference>